<keyword evidence="4" id="KW-1185">Reference proteome</keyword>
<keyword evidence="3" id="KW-0378">Hydrolase</keyword>
<protein>
    <recommendedName>
        <fullName evidence="2">UPF0102 protein SAMN05660835_01072</fullName>
    </recommendedName>
</protein>
<dbReference type="NCBIfam" id="NF009150">
    <property type="entry name" value="PRK12497.1-3"/>
    <property type="match status" value="1"/>
</dbReference>
<gene>
    <name evidence="3" type="ORF">SAMN05660835_01072</name>
</gene>
<reference evidence="4" key="1">
    <citation type="submission" date="2016-10" db="EMBL/GenBank/DDBJ databases">
        <authorList>
            <person name="Varghese N."/>
            <person name="Submissions S."/>
        </authorList>
    </citation>
    <scope>NUCLEOTIDE SEQUENCE [LARGE SCALE GENOMIC DNA]</scope>
    <source>
        <strain evidence="4">DSM 8415</strain>
    </source>
</reference>
<evidence type="ECO:0000313" key="4">
    <source>
        <dbReference type="Proteomes" id="UP000199411"/>
    </source>
</evidence>
<dbReference type="NCBIfam" id="TIGR00252">
    <property type="entry name" value="YraN family protein"/>
    <property type="match status" value="1"/>
</dbReference>
<dbReference type="InterPro" id="IPR003509">
    <property type="entry name" value="UPF0102_YraN-like"/>
</dbReference>
<dbReference type="Gene3D" id="3.40.1350.10">
    <property type="match status" value="1"/>
</dbReference>
<dbReference type="RefSeq" id="WP_092128736.1">
    <property type="nucleotide sequence ID" value="NZ_FMYU01000007.1"/>
</dbReference>
<keyword evidence="3" id="KW-0255">Endonuclease</keyword>
<name>A0A1G6N1Q8_9BACT</name>
<dbReference type="AlphaFoldDB" id="A0A1G6N1Q8"/>
<evidence type="ECO:0000313" key="3">
    <source>
        <dbReference type="EMBL" id="SDC61055.1"/>
    </source>
</evidence>
<dbReference type="GO" id="GO:0004519">
    <property type="term" value="F:endonuclease activity"/>
    <property type="evidence" value="ECO:0007669"/>
    <property type="project" value="UniProtKB-KW"/>
</dbReference>
<dbReference type="HAMAP" id="MF_00048">
    <property type="entry name" value="UPF0102"/>
    <property type="match status" value="1"/>
</dbReference>
<keyword evidence="3" id="KW-0540">Nuclease</keyword>
<dbReference type="InterPro" id="IPR011335">
    <property type="entry name" value="Restrct_endonuc-II-like"/>
</dbReference>
<dbReference type="EMBL" id="FMYU01000007">
    <property type="protein sequence ID" value="SDC61055.1"/>
    <property type="molecule type" value="Genomic_DNA"/>
</dbReference>
<accession>A0A1G6N1Q8</accession>
<evidence type="ECO:0000256" key="1">
    <source>
        <dbReference type="ARBA" id="ARBA00006738"/>
    </source>
</evidence>
<dbReference type="Proteomes" id="UP000199411">
    <property type="component" value="Unassembled WGS sequence"/>
</dbReference>
<dbReference type="Pfam" id="PF02021">
    <property type="entry name" value="UPF0102"/>
    <property type="match status" value="1"/>
</dbReference>
<dbReference type="InterPro" id="IPR011856">
    <property type="entry name" value="tRNA_endonuc-like_dom_sf"/>
</dbReference>
<proteinExistence type="inferred from homology"/>
<dbReference type="SUPFAM" id="SSF52980">
    <property type="entry name" value="Restriction endonuclease-like"/>
    <property type="match status" value="1"/>
</dbReference>
<dbReference type="PANTHER" id="PTHR34039:SF1">
    <property type="entry name" value="UPF0102 PROTEIN YRAN"/>
    <property type="match status" value="1"/>
</dbReference>
<dbReference type="PANTHER" id="PTHR34039">
    <property type="entry name" value="UPF0102 PROTEIN YRAN"/>
    <property type="match status" value="1"/>
</dbReference>
<comment type="similarity">
    <text evidence="1 2">Belongs to the UPF0102 family.</text>
</comment>
<dbReference type="OrthoDB" id="9794876at2"/>
<dbReference type="GO" id="GO:0003676">
    <property type="term" value="F:nucleic acid binding"/>
    <property type="evidence" value="ECO:0007669"/>
    <property type="project" value="InterPro"/>
</dbReference>
<organism evidence="3 4">
    <name type="scientific">Desulfurella multipotens</name>
    <dbReference type="NCBI Taxonomy" id="79269"/>
    <lineage>
        <taxon>Bacteria</taxon>
        <taxon>Pseudomonadati</taxon>
        <taxon>Campylobacterota</taxon>
        <taxon>Desulfurellia</taxon>
        <taxon>Desulfurellales</taxon>
        <taxon>Desulfurellaceae</taxon>
        <taxon>Desulfurella</taxon>
    </lineage>
</organism>
<dbReference type="CDD" id="cd20736">
    <property type="entry name" value="PoNe_Nuclease"/>
    <property type="match status" value="1"/>
</dbReference>
<sequence length="112" mass="12929">MVFGQNCEHRAVSYLKAQGYVVLLRNFKYKGGEIDIIAKKGNVLIFVEVKGRRNLSFGSAKEAVDQNKQKRIIEGSKLFMLKNNLNENDYNIRFDVITIENNKIEWLQDAFA</sequence>
<evidence type="ECO:0000256" key="2">
    <source>
        <dbReference type="HAMAP-Rule" id="MF_00048"/>
    </source>
</evidence>